<evidence type="ECO:0000313" key="1">
    <source>
        <dbReference type="EMBL" id="KAG9249410.1"/>
    </source>
</evidence>
<dbReference type="Proteomes" id="UP000887229">
    <property type="component" value="Unassembled WGS sequence"/>
</dbReference>
<name>A0A9P7ZD83_9HYPO</name>
<dbReference type="GeneID" id="70291289"/>
<reference evidence="1" key="1">
    <citation type="journal article" date="2021" name="IMA Fungus">
        <title>Genomic characterization of three marine fungi, including Emericellopsis atlantica sp. nov. with signatures of a generalist lifestyle and marine biomass degradation.</title>
        <authorList>
            <person name="Hagestad O.C."/>
            <person name="Hou L."/>
            <person name="Andersen J.H."/>
            <person name="Hansen E.H."/>
            <person name="Altermark B."/>
            <person name="Li C."/>
            <person name="Kuhnert E."/>
            <person name="Cox R.J."/>
            <person name="Crous P.W."/>
            <person name="Spatafora J.W."/>
            <person name="Lail K."/>
            <person name="Amirebrahimi M."/>
            <person name="Lipzen A."/>
            <person name="Pangilinan J."/>
            <person name="Andreopoulos W."/>
            <person name="Hayes R.D."/>
            <person name="Ng V."/>
            <person name="Grigoriev I.V."/>
            <person name="Jackson S.A."/>
            <person name="Sutton T.D.S."/>
            <person name="Dobson A.D.W."/>
            <person name="Rama T."/>
        </authorList>
    </citation>
    <scope>NUCLEOTIDE SEQUENCE</scope>
    <source>
        <strain evidence="1">TS7</strain>
    </source>
</reference>
<keyword evidence="2" id="KW-1185">Reference proteome</keyword>
<dbReference type="AlphaFoldDB" id="A0A9P7ZD83"/>
<protein>
    <submittedName>
        <fullName evidence="1">Uncharacterized protein</fullName>
    </submittedName>
</protein>
<gene>
    <name evidence="1" type="ORF">F5Z01DRAFT_515607</name>
</gene>
<comment type="caution">
    <text evidence="1">The sequence shown here is derived from an EMBL/GenBank/DDBJ whole genome shotgun (WGS) entry which is preliminary data.</text>
</comment>
<proteinExistence type="predicted"/>
<sequence>MAERSPSNRWLLAERQNLSQGVTSWIVRDDRQSGNLGAQPLVHLWSQTPAMGNGKGPPKKQDAVSAYCLVQEGTMRQSLPKVSLSKTPSNGSEDGLLYCATLSVYARNKKRPRRCFVCIGYACGLLPDDPWANILTRSRRG</sequence>
<organism evidence="1 2">
    <name type="scientific">Emericellopsis atlantica</name>
    <dbReference type="NCBI Taxonomy" id="2614577"/>
    <lineage>
        <taxon>Eukaryota</taxon>
        <taxon>Fungi</taxon>
        <taxon>Dikarya</taxon>
        <taxon>Ascomycota</taxon>
        <taxon>Pezizomycotina</taxon>
        <taxon>Sordariomycetes</taxon>
        <taxon>Hypocreomycetidae</taxon>
        <taxon>Hypocreales</taxon>
        <taxon>Bionectriaceae</taxon>
        <taxon>Emericellopsis</taxon>
    </lineage>
</organism>
<dbReference type="OrthoDB" id="4839830at2759"/>
<dbReference type="RefSeq" id="XP_046113334.1">
    <property type="nucleotide sequence ID" value="XM_046260386.1"/>
</dbReference>
<evidence type="ECO:0000313" key="2">
    <source>
        <dbReference type="Proteomes" id="UP000887229"/>
    </source>
</evidence>
<accession>A0A9P7ZD83</accession>
<dbReference type="EMBL" id="MU251313">
    <property type="protein sequence ID" value="KAG9249410.1"/>
    <property type="molecule type" value="Genomic_DNA"/>
</dbReference>